<dbReference type="Gene3D" id="3.30.559.30">
    <property type="entry name" value="Nonribosomal peptide synthetase, condensation domain"/>
    <property type="match status" value="1"/>
</dbReference>
<dbReference type="SUPFAM" id="SSF52777">
    <property type="entry name" value="CoA-dependent acyltransferases"/>
    <property type="match status" value="2"/>
</dbReference>
<dbReference type="InterPro" id="IPR001242">
    <property type="entry name" value="Condensation_dom"/>
</dbReference>
<organism evidence="2 3">
    <name type="scientific">Pseudobutyrivibrio xylanivorans</name>
    <dbReference type="NCBI Taxonomy" id="185007"/>
    <lineage>
        <taxon>Bacteria</taxon>
        <taxon>Bacillati</taxon>
        <taxon>Bacillota</taxon>
        <taxon>Clostridia</taxon>
        <taxon>Lachnospirales</taxon>
        <taxon>Lachnospiraceae</taxon>
        <taxon>Pseudobutyrivibrio</taxon>
    </lineage>
</organism>
<dbReference type="GO" id="GO:0003824">
    <property type="term" value="F:catalytic activity"/>
    <property type="evidence" value="ECO:0007669"/>
    <property type="project" value="InterPro"/>
</dbReference>
<dbReference type="Gene3D" id="3.30.559.10">
    <property type="entry name" value="Chloramphenicol acetyltransferase-like domain"/>
    <property type="match status" value="1"/>
</dbReference>
<dbReference type="AlphaFoldDB" id="A0A1G5RQJ5"/>
<dbReference type="EMBL" id="FMWK01000001">
    <property type="protein sequence ID" value="SCZ76362.1"/>
    <property type="molecule type" value="Genomic_DNA"/>
</dbReference>
<feature type="domain" description="Condensation" evidence="1">
    <location>
        <begin position="2"/>
        <end position="456"/>
    </location>
</feature>
<evidence type="ECO:0000313" key="3">
    <source>
        <dbReference type="Proteomes" id="UP000199428"/>
    </source>
</evidence>
<accession>A0A1G5RQJ5</accession>
<dbReference type="InterPro" id="IPR023213">
    <property type="entry name" value="CAT-like_dom_sf"/>
</dbReference>
<dbReference type="Proteomes" id="UP000199428">
    <property type="component" value="Unassembled WGS sequence"/>
</dbReference>
<dbReference type="Pfam" id="PF00668">
    <property type="entry name" value="Condensation"/>
    <property type="match status" value="1"/>
</dbReference>
<dbReference type="GO" id="GO:0008610">
    <property type="term" value="P:lipid biosynthetic process"/>
    <property type="evidence" value="ECO:0007669"/>
    <property type="project" value="UniProtKB-ARBA"/>
</dbReference>
<dbReference type="RefSeq" id="WP_090160648.1">
    <property type="nucleotide sequence ID" value="NZ_FMWK01000001.1"/>
</dbReference>
<reference evidence="2 3" key="1">
    <citation type="submission" date="2016-10" db="EMBL/GenBank/DDBJ databases">
        <authorList>
            <person name="de Groot N.N."/>
        </authorList>
    </citation>
    <scope>NUCLEOTIDE SEQUENCE [LARGE SCALE GENOMIC DNA]</scope>
    <source>
        <strain evidence="2 3">DSM 10317</strain>
    </source>
</reference>
<protein>
    <submittedName>
        <fullName evidence="2">Condensation domain-containing protein</fullName>
    </submittedName>
</protein>
<sequence length="460" mass="53600">MKKYPLTAAQNMHYQWIRKYGTQQVSGLSIVASLQADLDFTLLEKCIRMEIKRYSCMRVQFTKPDSNGHIKQYISSAGTYEIPLKDLSDMTMEEADKTMQSWAYKTIDGDDIPMFEIFMVKLPEGYRGFFLHMDHRLIDSCGVVVMTNDIMSLYTHFKFGSEMPEDLADFEEVLLKDLSKTKNEKRFQRDKNFWDNILDKLGEPIYSDIQGPLTLDRARRKHNNPNLRAADIELKDLFVAVEDYKLEPDSSKTLYDFCQEHQISMTNLLLLGMRTYLSKVNNGQTDISIQNFISRRSTQDEWTSGGSRTIMFPCRTKISPNTDFLSAAQEIQDMQNQIYLHSNYDPQLIYDEIKKRYHTPDNTTYESCYLTYQPLTAKMDNPYLKDIPMHSKWFANGAATKKMYLTVSHTEDGGMNFSYHYQTADLNEKHVELFNYYLMRIIFRGVEQPNLTVGEIMAAV</sequence>
<evidence type="ECO:0000313" key="2">
    <source>
        <dbReference type="EMBL" id="SCZ76362.1"/>
    </source>
</evidence>
<gene>
    <name evidence="2" type="ORF">SAMN02910350_00214</name>
</gene>
<evidence type="ECO:0000259" key="1">
    <source>
        <dbReference type="Pfam" id="PF00668"/>
    </source>
</evidence>
<name>A0A1G5RQJ5_PSEXY</name>
<proteinExistence type="predicted"/>